<dbReference type="GO" id="GO:0005886">
    <property type="term" value="C:plasma membrane"/>
    <property type="evidence" value="ECO:0007669"/>
    <property type="project" value="UniProtKB-SubCell"/>
</dbReference>
<keyword evidence="7" id="KW-0732">Signal</keyword>
<evidence type="ECO:0000256" key="6">
    <source>
        <dbReference type="ARBA" id="ARBA00022723"/>
    </source>
</evidence>
<dbReference type="GO" id="GO:0043171">
    <property type="term" value="P:peptide catabolic process"/>
    <property type="evidence" value="ECO:0007669"/>
    <property type="project" value="TreeGrafter"/>
</dbReference>
<dbReference type="Gene3D" id="1.10.390.10">
    <property type="entry name" value="Neutral Protease Domain 2"/>
    <property type="match status" value="1"/>
</dbReference>
<dbReference type="AlphaFoldDB" id="A0AAN8WBR4"/>
<evidence type="ECO:0000256" key="11">
    <source>
        <dbReference type="ARBA" id="ARBA00023180"/>
    </source>
</evidence>
<dbReference type="InterPro" id="IPR050344">
    <property type="entry name" value="Peptidase_M1_aminopeptidases"/>
</dbReference>
<keyword evidence="9" id="KW-0482">Metalloprotease</keyword>
<evidence type="ECO:0000256" key="2">
    <source>
        <dbReference type="ARBA" id="ARBA00004609"/>
    </source>
</evidence>
<dbReference type="GO" id="GO:0042277">
    <property type="term" value="F:peptide binding"/>
    <property type="evidence" value="ECO:0007669"/>
    <property type="project" value="TreeGrafter"/>
</dbReference>
<evidence type="ECO:0000256" key="9">
    <source>
        <dbReference type="ARBA" id="ARBA00023049"/>
    </source>
</evidence>
<evidence type="ECO:0000313" key="15">
    <source>
        <dbReference type="Proteomes" id="UP001381693"/>
    </source>
</evidence>
<dbReference type="GO" id="GO:0005615">
    <property type="term" value="C:extracellular space"/>
    <property type="evidence" value="ECO:0007669"/>
    <property type="project" value="TreeGrafter"/>
</dbReference>
<keyword evidence="11" id="KW-0325">Glycoprotein</keyword>
<evidence type="ECO:0008006" key="16">
    <source>
        <dbReference type="Google" id="ProtNLM"/>
    </source>
</evidence>
<comment type="caution">
    <text evidence="14">The sequence shown here is derived from an EMBL/GenBank/DDBJ whole genome shotgun (WGS) entry which is preliminary data.</text>
</comment>
<evidence type="ECO:0000256" key="4">
    <source>
        <dbReference type="ARBA" id="ARBA00022475"/>
    </source>
</evidence>
<dbReference type="InterPro" id="IPR014782">
    <property type="entry name" value="Peptidase_M1_dom"/>
</dbReference>
<feature type="domain" description="ERAP1-like C-terminal" evidence="13">
    <location>
        <begin position="194"/>
        <end position="251"/>
    </location>
</feature>
<comment type="cofactor">
    <cofactor evidence="1">
        <name>Zn(2+)</name>
        <dbReference type="ChEBI" id="CHEBI:29105"/>
    </cofactor>
</comment>
<proteinExistence type="inferred from homology"/>
<dbReference type="Proteomes" id="UP001381693">
    <property type="component" value="Unassembled WGS sequence"/>
</dbReference>
<keyword evidence="6" id="KW-0479">Metal-binding</keyword>
<comment type="subcellular location">
    <subcellularLocation>
        <location evidence="2">Cell membrane</location>
        <topology evidence="2">Lipid-anchor</topology>
        <topology evidence="2">GPI-anchor</topology>
    </subcellularLocation>
</comment>
<dbReference type="Gene3D" id="1.25.50.20">
    <property type="match status" value="1"/>
</dbReference>
<dbReference type="GO" id="GO:0005737">
    <property type="term" value="C:cytoplasm"/>
    <property type="evidence" value="ECO:0007669"/>
    <property type="project" value="TreeGrafter"/>
</dbReference>
<dbReference type="GO" id="GO:0008270">
    <property type="term" value="F:zinc ion binding"/>
    <property type="evidence" value="ECO:0007669"/>
    <property type="project" value="InterPro"/>
</dbReference>
<organism evidence="14 15">
    <name type="scientific">Halocaridina rubra</name>
    <name type="common">Hawaiian red shrimp</name>
    <dbReference type="NCBI Taxonomy" id="373956"/>
    <lineage>
        <taxon>Eukaryota</taxon>
        <taxon>Metazoa</taxon>
        <taxon>Ecdysozoa</taxon>
        <taxon>Arthropoda</taxon>
        <taxon>Crustacea</taxon>
        <taxon>Multicrustacea</taxon>
        <taxon>Malacostraca</taxon>
        <taxon>Eumalacostraca</taxon>
        <taxon>Eucarida</taxon>
        <taxon>Decapoda</taxon>
        <taxon>Pleocyemata</taxon>
        <taxon>Caridea</taxon>
        <taxon>Atyoidea</taxon>
        <taxon>Atyidae</taxon>
        <taxon>Halocaridina</taxon>
    </lineage>
</organism>
<evidence type="ECO:0000259" key="12">
    <source>
        <dbReference type="Pfam" id="PF01433"/>
    </source>
</evidence>
<name>A0AAN8WBR4_HALRR</name>
<dbReference type="GO" id="GO:0006508">
    <property type="term" value="P:proteolysis"/>
    <property type="evidence" value="ECO:0007669"/>
    <property type="project" value="TreeGrafter"/>
</dbReference>
<sequence>MEQLVIKEVQSVFGLDSLESSHPISIPVNHPDEISQIFDRISYGKGASIIRMMNHFLTERSFRKGLTNYLDAFKYDNAEQDDLWHYLTLAAHADGTLPRDMTVKAVMDTWTLQMGYPVINIIRSEDGTSASVSQERFLIVKSENSTDDHDYKWWVPLNYASAKDPDFNQTQAMIWMKNSEAEIAISSLPSSNEWVIFNIQETGYYRVNYDSKNWHLLIQQLKTDHEVIHTINRAQIIDDAMDLAKAGELSSPNLAC</sequence>
<keyword evidence="15" id="KW-1185">Reference proteome</keyword>
<evidence type="ECO:0000256" key="10">
    <source>
        <dbReference type="ARBA" id="ARBA00023136"/>
    </source>
</evidence>
<keyword evidence="4" id="KW-1003">Cell membrane</keyword>
<evidence type="ECO:0000256" key="5">
    <source>
        <dbReference type="ARBA" id="ARBA00022622"/>
    </source>
</evidence>
<comment type="similarity">
    <text evidence="3">Belongs to the peptidase M1 family.</text>
</comment>
<keyword evidence="9" id="KW-0645">Protease</keyword>
<dbReference type="Pfam" id="PF01433">
    <property type="entry name" value="Peptidase_M1"/>
    <property type="match status" value="1"/>
</dbReference>
<dbReference type="Gene3D" id="2.60.40.1910">
    <property type="match status" value="1"/>
</dbReference>
<feature type="domain" description="Peptidase M1 membrane alanine aminopeptidase" evidence="12">
    <location>
        <begin position="2"/>
        <end position="110"/>
    </location>
</feature>
<reference evidence="14 15" key="1">
    <citation type="submission" date="2023-11" db="EMBL/GenBank/DDBJ databases">
        <title>Halocaridina rubra genome assembly.</title>
        <authorList>
            <person name="Smith C."/>
        </authorList>
    </citation>
    <scope>NUCLEOTIDE SEQUENCE [LARGE SCALE GENOMIC DNA]</scope>
    <source>
        <strain evidence="14">EP-1</strain>
        <tissue evidence="14">Whole</tissue>
    </source>
</reference>
<dbReference type="FunFam" id="2.60.40.1910:FF:000008">
    <property type="entry name" value="Aminopeptidase"/>
    <property type="match status" value="1"/>
</dbReference>
<keyword evidence="5" id="KW-0336">GPI-anchor</keyword>
<dbReference type="EMBL" id="JAXCGZ010022669">
    <property type="protein sequence ID" value="KAK7027940.1"/>
    <property type="molecule type" value="Genomic_DNA"/>
</dbReference>
<evidence type="ECO:0000313" key="14">
    <source>
        <dbReference type="EMBL" id="KAK7027940.1"/>
    </source>
</evidence>
<keyword evidence="5" id="KW-0449">Lipoprotein</keyword>
<accession>A0AAN8WBR4</accession>
<gene>
    <name evidence="14" type="ORF">SK128_026275</name>
</gene>
<evidence type="ECO:0000256" key="1">
    <source>
        <dbReference type="ARBA" id="ARBA00001947"/>
    </source>
</evidence>
<dbReference type="SUPFAM" id="SSF55486">
    <property type="entry name" value="Metalloproteases ('zincins'), catalytic domain"/>
    <property type="match status" value="1"/>
</dbReference>
<dbReference type="PANTHER" id="PTHR11533">
    <property type="entry name" value="PROTEASE M1 ZINC METALLOPROTEASE"/>
    <property type="match status" value="1"/>
</dbReference>
<dbReference type="InterPro" id="IPR027268">
    <property type="entry name" value="Peptidase_M4/M1_CTD_sf"/>
</dbReference>
<dbReference type="InterPro" id="IPR024571">
    <property type="entry name" value="ERAP1-like_C_dom"/>
</dbReference>
<dbReference type="GO" id="GO:0070006">
    <property type="term" value="F:metalloaminopeptidase activity"/>
    <property type="evidence" value="ECO:0007669"/>
    <property type="project" value="TreeGrafter"/>
</dbReference>
<evidence type="ECO:0000256" key="7">
    <source>
        <dbReference type="ARBA" id="ARBA00022729"/>
    </source>
</evidence>
<evidence type="ECO:0000256" key="3">
    <source>
        <dbReference type="ARBA" id="ARBA00010136"/>
    </source>
</evidence>
<dbReference type="Pfam" id="PF11838">
    <property type="entry name" value="ERAP1_C"/>
    <property type="match status" value="1"/>
</dbReference>
<keyword evidence="10" id="KW-0472">Membrane</keyword>
<dbReference type="GO" id="GO:0098552">
    <property type="term" value="C:side of membrane"/>
    <property type="evidence" value="ECO:0007669"/>
    <property type="project" value="UniProtKB-KW"/>
</dbReference>
<protein>
    <recommendedName>
        <fullName evidence="16">Aminopeptidase N</fullName>
    </recommendedName>
</protein>
<keyword evidence="8" id="KW-0378">Hydrolase</keyword>
<evidence type="ECO:0000259" key="13">
    <source>
        <dbReference type="Pfam" id="PF11838"/>
    </source>
</evidence>
<dbReference type="PANTHER" id="PTHR11533:SF294">
    <property type="entry name" value="THYROTROPIN-RELEASING HORMONE-DEGRADING ECTOENZYME"/>
    <property type="match status" value="1"/>
</dbReference>
<evidence type="ECO:0000256" key="8">
    <source>
        <dbReference type="ARBA" id="ARBA00022801"/>
    </source>
</evidence>